<evidence type="ECO:0008006" key="4">
    <source>
        <dbReference type="Google" id="ProtNLM"/>
    </source>
</evidence>
<evidence type="ECO:0000313" key="2">
    <source>
        <dbReference type="EMBL" id="PIU03512.1"/>
    </source>
</evidence>
<dbReference type="Pfam" id="PF09858">
    <property type="entry name" value="DUF2085"/>
    <property type="match status" value="1"/>
</dbReference>
<keyword evidence="1" id="KW-0472">Membrane</keyword>
<dbReference type="Proteomes" id="UP000228996">
    <property type="component" value="Unassembled WGS sequence"/>
</dbReference>
<evidence type="ECO:0000313" key="3">
    <source>
        <dbReference type="Proteomes" id="UP000228996"/>
    </source>
</evidence>
<evidence type="ECO:0000256" key="1">
    <source>
        <dbReference type="SAM" id="Phobius"/>
    </source>
</evidence>
<accession>A0A2M6XCW4</accession>
<dbReference type="AlphaFoldDB" id="A0A2M6XCW4"/>
<feature type="transmembrane region" description="Helical" evidence="1">
    <location>
        <begin position="33"/>
        <end position="55"/>
    </location>
</feature>
<organism evidence="2 3">
    <name type="scientific">Candidatus Shapirobacteria bacterium CG08_land_8_20_14_0_20_39_18</name>
    <dbReference type="NCBI Taxonomy" id="1974883"/>
    <lineage>
        <taxon>Bacteria</taxon>
        <taxon>Candidatus Shapironibacteriota</taxon>
    </lineage>
</organism>
<name>A0A2M6XCW4_9BACT</name>
<sequence length="107" mass="11997">MRIIDNILFHIKQIGKNPICNLKSNRAPACCGLVFLFCYRCTGIIIGGIIAQLFYHFKLTYQSPMVLLLLATPCAIDGLTRKFKIQESNNTRRFATGLLFGIGLAFI</sequence>
<proteinExistence type="predicted"/>
<comment type="caution">
    <text evidence="2">The sequence shown here is derived from an EMBL/GenBank/DDBJ whole genome shotgun (WGS) entry which is preliminary data.</text>
</comment>
<keyword evidence="1" id="KW-1133">Transmembrane helix</keyword>
<gene>
    <name evidence="2" type="ORF">COT44_02695</name>
</gene>
<reference evidence="3" key="1">
    <citation type="submission" date="2017-09" db="EMBL/GenBank/DDBJ databases">
        <title>Depth-based differentiation of microbial function through sediment-hosted aquifers and enrichment of novel symbionts in the deep terrestrial subsurface.</title>
        <authorList>
            <person name="Probst A.J."/>
            <person name="Ladd B."/>
            <person name="Jarett J.K."/>
            <person name="Geller-Mcgrath D.E."/>
            <person name="Sieber C.M.K."/>
            <person name="Emerson J.B."/>
            <person name="Anantharaman K."/>
            <person name="Thomas B.C."/>
            <person name="Malmstrom R."/>
            <person name="Stieglmeier M."/>
            <person name="Klingl A."/>
            <person name="Woyke T."/>
            <person name="Ryan C.M."/>
            <person name="Banfield J.F."/>
        </authorList>
    </citation>
    <scope>NUCLEOTIDE SEQUENCE [LARGE SCALE GENOMIC DNA]</scope>
</reference>
<protein>
    <recommendedName>
        <fullName evidence="4">DUF2085 domain-containing protein</fullName>
    </recommendedName>
</protein>
<dbReference type="EMBL" id="PEYO01000016">
    <property type="protein sequence ID" value="PIU03512.1"/>
    <property type="molecule type" value="Genomic_DNA"/>
</dbReference>
<dbReference type="InterPro" id="IPR019206">
    <property type="entry name" value="DUF2085_TM"/>
</dbReference>
<keyword evidence="1" id="KW-0812">Transmembrane</keyword>